<dbReference type="EMBL" id="KF021973">
    <property type="protein sequence ID" value="AGR65723.1"/>
    <property type="molecule type" value="mRNA"/>
</dbReference>
<dbReference type="NCBIfam" id="TIGR02283">
    <property type="entry name" value="MltB_2"/>
    <property type="match status" value="1"/>
</dbReference>
<dbReference type="Pfam" id="PF13406">
    <property type="entry name" value="SLT_2"/>
    <property type="match status" value="1"/>
</dbReference>
<dbReference type="Gene3D" id="1.10.8.350">
    <property type="entry name" value="Bacterial muramidase"/>
    <property type="match status" value="1"/>
</dbReference>
<feature type="chain" id="PRO_5004531219" evidence="1">
    <location>
        <begin position="20"/>
        <end position="354"/>
    </location>
</feature>
<dbReference type="FunFam" id="1.10.8.350:FF:000001">
    <property type="entry name" value="Lytic murein transglycosylase B"/>
    <property type="match status" value="1"/>
</dbReference>
<protein>
    <submittedName>
        <fullName evidence="3">Lytic murein transglycosylase</fullName>
    </submittedName>
</protein>
<dbReference type="PANTHER" id="PTHR30163">
    <property type="entry name" value="MEMBRANE-BOUND LYTIC MUREIN TRANSGLYCOSYLASE B"/>
    <property type="match status" value="1"/>
</dbReference>
<name>S5NZS6_9HEMI</name>
<proteinExistence type="evidence at transcript level"/>
<feature type="signal peptide" evidence="1">
    <location>
        <begin position="1"/>
        <end position="19"/>
    </location>
</feature>
<dbReference type="SUPFAM" id="SSF53955">
    <property type="entry name" value="Lysozyme-like"/>
    <property type="match status" value="1"/>
</dbReference>
<sequence>MKIKKLLLILSISLSSSSCRNETNQITNANTSMRTDLDKNALSDFKLPRLASNFPEYIKNLQRFAKENGIKPKTIDEAFADVYYLERAIAADKNQPEKKLNLTQYLAIVASPHQLALAKKKMDEYRLQANVAANSTNVSAEYIIALWGIESRYGMNQGKKDVISALSTLAFEGRREMFFSKELIQALKILERGDITKEKFKGSWAGAMGQCQFMPSSLLAYGKDGDGDGKVDIWNNVDDVFASIGNYLARNGWNKNINYWGNKVVLPDNFNTTLIGFNRNQSKSIADWQQLKIEFDDLKTKPANNTLAWLIQPNESKKTERYLVYSNFKTIMNWNRSYFFAISVGTIADSLMEK</sequence>
<dbReference type="InterPro" id="IPR011970">
    <property type="entry name" value="MltB_2"/>
</dbReference>
<accession>S5NZS6</accession>
<dbReference type="InterPro" id="IPR031304">
    <property type="entry name" value="SLT_2"/>
</dbReference>
<dbReference type="GO" id="GO:0009253">
    <property type="term" value="P:peptidoglycan catabolic process"/>
    <property type="evidence" value="ECO:0007669"/>
    <property type="project" value="TreeGrafter"/>
</dbReference>
<dbReference type="PROSITE" id="PS51257">
    <property type="entry name" value="PROKAR_LIPOPROTEIN"/>
    <property type="match status" value="1"/>
</dbReference>
<reference evidence="3" key="1">
    <citation type="journal article" date="2013" name="Cell">
        <title>Horizontal gene transfer from diverse bacteria to an insect genome enables a tripartite nested mealybug symbiosis.</title>
        <authorList>
            <person name="Husnik F."/>
            <person name="Nikoh N."/>
            <person name="Koga R."/>
            <person name="Ross L."/>
            <person name="Duncan R.P."/>
            <person name="Fujie M."/>
            <person name="Tanaka M."/>
            <person name="Satoh N."/>
            <person name="Bachtrog D."/>
            <person name="Wilson A.C."/>
            <person name="von Dohlen C.D."/>
            <person name="Fukatsu T."/>
            <person name="McCutcheon J.P."/>
        </authorList>
    </citation>
    <scope>NUCLEOTIDE SEQUENCE</scope>
</reference>
<evidence type="ECO:0000256" key="1">
    <source>
        <dbReference type="SAM" id="SignalP"/>
    </source>
</evidence>
<dbReference type="InterPro" id="IPR043426">
    <property type="entry name" value="MltB-like"/>
</dbReference>
<dbReference type="Gene3D" id="1.10.530.10">
    <property type="match status" value="1"/>
</dbReference>
<dbReference type="AlphaFoldDB" id="S5NZS6"/>
<evidence type="ECO:0000313" key="3">
    <source>
        <dbReference type="EMBL" id="AGR65723.1"/>
    </source>
</evidence>
<dbReference type="CDD" id="cd13399">
    <property type="entry name" value="Slt35-like"/>
    <property type="match status" value="1"/>
</dbReference>
<feature type="domain" description="Transglycosylase SLT" evidence="2">
    <location>
        <begin position="54"/>
        <end position="349"/>
    </location>
</feature>
<keyword evidence="1" id="KW-0732">Signal</keyword>
<organism evidence="3">
    <name type="scientific">Planococcus citri</name>
    <name type="common">citrus mealybug</name>
    <dbReference type="NCBI Taxonomy" id="170843"/>
    <lineage>
        <taxon>Eukaryota</taxon>
        <taxon>Metazoa</taxon>
        <taxon>Ecdysozoa</taxon>
        <taxon>Arthropoda</taxon>
        <taxon>Hexapoda</taxon>
        <taxon>Insecta</taxon>
        <taxon>Pterygota</taxon>
        <taxon>Neoptera</taxon>
        <taxon>Paraneoptera</taxon>
        <taxon>Hemiptera</taxon>
        <taxon>Sternorrhyncha</taxon>
        <taxon>Coccoidea</taxon>
        <taxon>Pseudococcidae</taxon>
        <taxon>Planococcus</taxon>
    </lineage>
</organism>
<reference evidence="3" key="2">
    <citation type="submission" date="2013-05" db="EMBL/GenBank/DDBJ databases">
        <authorList>
            <person name="McCutcheon J."/>
        </authorList>
    </citation>
    <scope>NUCLEOTIDE SEQUENCE</scope>
</reference>
<evidence type="ECO:0000259" key="2">
    <source>
        <dbReference type="Pfam" id="PF13406"/>
    </source>
</evidence>
<dbReference type="InterPro" id="IPR023346">
    <property type="entry name" value="Lysozyme-like_dom_sf"/>
</dbReference>
<dbReference type="PANTHER" id="PTHR30163:SF8">
    <property type="entry name" value="LYTIC MUREIN TRANSGLYCOSYLASE"/>
    <property type="match status" value="1"/>
</dbReference>
<dbReference type="GO" id="GO:0008933">
    <property type="term" value="F:peptidoglycan lytic transglycosylase activity"/>
    <property type="evidence" value="ECO:0007669"/>
    <property type="project" value="TreeGrafter"/>
</dbReference>